<protein>
    <submittedName>
        <fullName evidence="2">Uncharacterized protein</fullName>
    </submittedName>
</protein>
<dbReference type="Proteomes" id="UP001454036">
    <property type="component" value="Unassembled WGS sequence"/>
</dbReference>
<evidence type="ECO:0000313" key="3">
    <source>
        <dbReference type="Proteomes" id="UP001454036"/>
    </source>
</evidence>
<organism evidence="2 3">
    <name type="scientific">Lithospermum erythrorhizon</name>
    <name type="common">Purple gromwell</name>
    <name type="synonym">Lithospermum officinale var. erythrorhizon</name>
    <dbReference type="NCBI Taxonomy" id="34254"/>
    <lineage>
        <taxon>Eukaryota</taxon>
        <taxon>Viridiplantae</taxon>
        <taxon>Streptophyta</taxon>
        <taxon>Embryophyta</taxon>
        <taxon>Tracheophyta</taxon>
        <taxon>Spermatophyta</taxon>
        <taxon>Magnoliopsida</taxon>
        <taxon>eudicotyledons</taxon>
        <taxon>Gunneridae</taxon>
        <taxon>Pentapetalae</taxon>
        <taxon>asterids</taxon>
        <taxon>lamiids</taxon>
        <taxon>Boraginales</taxon>
        <taxon>Boraginaceae</taxon>
        <taxon>Boraginoideae</taxon>
        <taxon>Lithospermeae</taxon>
        <taxon>Lithospermum</taxon>
    </lineage>
</organism>
<feature type="compositionally biased region" description="Polar residues" evidence="1">
    <location>
        <begin position="146"/>
        <end position="172"/>
    </location>
</feature>
<evidence type="ECO:0000256" key="1">
    <source>
        <dbReference type="SAM" id="MobiDB-lite"/>
    </source>
</evidence>
<feature type="compositionally biased region" description="Basic and acidic residues" evidence="1">
    <location>
        <begin position="191"/>
        <end position="206"/>
    </location>
</feature>
<evidence type="ECO:0000313" key="2">
    <source>
        <dbReference type="EMBL" id="GAA0158594.1"/>
    </source>
</evidence>
<accession>A0AAV3Q3H5</accession>
<reference evidence="2 3" key="1">
    <citation type="submission" date="2024-01" db="EMBL/GenBank/DDBJ databases">
        <title>The complete chloroplast genome sequence of Lithospermum erythrorhizon: insights into the phylogenetic relationship among Boraginaceae species and the maternal lineages of purple gromwells.</title>
        <authorList>
            <person name="Okada T."/>
            <person name="Watanabe K."/>
        </authorList>
    </citation>
    <scope>NUCLEOTIDE SEQUENCE [LARGE SCALE GENOMIC DNA]</scope>
</reference>
<sequence length="242" mass="26922">MDDKPGKVAETRWYPLWFFLKEGMDARVPKRWVDVKKADRPKAEPTQETFAALAKLKAFFQQKMHWKFFCEEGVLIAANLVHDQEFDTSGNPIPWARILLAAKDTFLPNAMPLERMKGKRPIALNKVKVVKKGGASPGPSIGVVPSQHSSPIAAEQFSSPQSDLPTRSSSPSLVEKRPAEKRPSEGTASQGRDKRPRTSPEPEDLPKSGIPPPSFPDHDPLMVPGFFTSEFLEKPYVLPEGP</sequence>
<proteinExistence type="predicted"/>
<feature type="compositionally biased region" description="Basic and acidic residues" evidence="1">
    <location>
        <begin position="174"/>
        <end position="184"/>
    </location>
</feature>
<dbReference type="EMBL" id="BAABME010019866">
    <property type="protein sequence ID" value="GAA0158594.1"/>
    <property type="molecule type" value="Genomic_DNA"/>
</dbReference>
<gene>
    <name evidence="2" type="ORF">LIER_38691</name>
</gene>
<name>A0AAV3Q3H5_LITER</name>
<dbReference type="AlphaFoldDB" id="A0AAV3Q3H5"/>
<keyword evidence="3" id="KW-1185">Reference proteome</keyword>
<feature type="region of interest" description="Disordered" evidence="1">
    <location>
        <begin position="134"/>
        <end position="222"/>
    </location>
</feature>
<comment type="caution">
    <text evidence="2">The sequence shown here is derived from an EMBL/GenBank/DDBJ whole genome shotgun (WGS) entry which is preliminary data.</text>
</comment>